<reference evidence="2" key="1">
    <citation type="submission" date="2016-10" db="EMBL/GenBank/DDBJ databases">
        <authorList>
            <person name="Varghese N."/>
            <person name="Submissions S."/>
        </authorList>
    </citation>
    <scope>NUCLEOTIDE SEQUENCE [LARGE SCALE GENOMIC DNA]</scope>
    <source>
        <strain evidence="2">Nm44</strain>
    </source>
</reference>
<proteinExistence type="predicted"/>
<evidence type="ECO:0000313" key="2">
    <source>
        <dbReference type="Proteomes" id="UP000183287"/>
    </source>
</evidence>
<evidence type="ECO:0008006" key="3">
    <source>
        <dbReference type="Google" id="ProtNLM"/>
    </source>
</evidence>
<dbReference type="OrthoDB" id="2199833at2"/>
<keyword evidence="2" id="KW-1185">Reference proteome</keyword>
<dbReference type="Gene3D" id="1.10.10.60">
    <property type="entry name" value="Homeodomain-like"/>
    <property type="match status" value="1"/>
</dbReference>
<evidence type="ECO:0000313" key="1">
    <source>
        <dbReference type="EMBL" id="SFM54248.1"/>
    </source>
</evidence>
<organism evidence="1 2">
    <name type="scientific">Nitrosomonas communis</name>
    <dbReference type="NCBI Taxonomy" id="44574"/>
    <lineage>
        <taxon>Bacteria</taxon>
        <taxon>Pseudomonadati</taxon>
        <taxon>Pseudomonadota</taxon>
        <taxon>Betaproteobacteria</taxon>
        <taxon>Nitrosomonadales</taxon>
        <taxon>Nitrosomonadaceae</taxon>
        <taxon>Nitrosomonas</taxon>
    </lineage>
</organism>
<dbReference type="AlphaFoldDB" id="A0A1I4RPV4"/>
<dbReference type="RefSeq" id="WP_074905895.1">
    <property type="nucleotide sequence ID" value="NZ_FOUB01000034.1"/>
</dbReference>
<protein>
    <recommendedName>
        <fullName evidence="3">Homeodomain phBC6A51-type domain-containing protein</fullName>
    </recommendedName>
</protein>
<sequence length="161" mass="17355">MKNNKPLKPKQVTALQLLAIGTPACEVAAKLEITTMTLYRWQKLPEFNSKLNLIASSGLEEIAKKMNGATITAIETLQEAMCDLTEPSSVRIKAALGVLGAMASVNGALEKMLKHKIADFDLSKRFNDTGWSYDQNGNPIECPSQSQAISIISIGGTSDNS</sequence>
<dbReference type="Proteomes" id="UP000183287">
    <property type="component" value="Unassembled WGS sequence"/>
</dbReference>
<dbReference type="EMBL" id="FOUB01000034">
    <property type="protein sequence ID" value="SFM54248.1"/>
    <property type="molecule type" value="Genomic_DNA"/>
</dbReference>
<gene>
    <name evidence="1" type="ORF">SAMN05421863_103431</name>
</gene>
<name>A0A1I4RPV4_9PROT</name>
<accession>A0A1I4RPV4</accession>